<dbReference type="SUPFAM" id="SSF54106">
    <property type="entry name" value="LysM domain"/>
    <property type="match status" value="1"/>
</dbReference>
<organism evidence="3 4">
    <name type="scientific">Levilactobacillus paucivorans</name>
    <dbReference type="NCBI Taxonomy" id="616990"/>
    <lineage>
        <taxon>Bacteria</taxon>
        <taxon>Bacillati</taxon>
        <taxon>Bacillota</taxon>
        <taxon>Bacilli</taxon>
        <taxon>Lactobacillales</taxon>
        <taxon>Lactobacillaceae</taxon>
        <taxon>Levilactobacillus</taxon>
    </lineage>
</organism>
<evidence type="ECO:0000259" key="2">
    <source>
        <dbReference type="PROSITE" id="PS51782"/>
    </source>
</evidence>
<protein>
    <recommendedName>
        <fullName evidence="2">LysM domain-containing protein</fullName>
    </recommendedName>
</protein>
<sequence>MLVKMSTGQRKTKAVVGVVSAIGALAAGATITANADTVQVKSGDTVWALSQKLGVSIQDLEKQNSIDSSTDMIFVGQKLQVKSSSIVKSSATLRIYS</sequence>
<dbReference type="Pfam" id="PF01476">
    <property type="entry name" value="LysM"/>
    <property type="match status" value="1"/>
</dbReference>
<dbReference type="SMART" id="SM00257">
    <property type="entry name" value="LysM"/>
    <property type="match status" value="1"/>
</dbReference>
<keyword evidence="4" id="KW-1185">Reference proteome</keyword>
<gene>
    <name evidence="3" type="ORF">IV54_GL001980</name>
</gene>
<dbReference type="InterPro" id="IPR018392">
    <property type="entry name" value="LysM"/>
</dbReference>
<feature type="chain" id="PRO_5006420088" description="LysM domain-containing protein" evidence="1">
    <location>
        <begin position="36"/>
        <end position="97"/>
    </location>
</feature>
<proteinExistence type="predicted"/>
<feature type="signal peptide" evidence="1">
    <location>
        <begin position="1"/>
        <end position="35"/>
    </location>
</feature>
<evidence type="ECO:0000313" key="4">
    <source>
        <dbReference type="Proteomes" id="UP000051906"/>
    </source>
</evidence>
<dbReference type="Proteomes" id="UP000051906">
    <property type="component" value="Unassembled WGS sequence"/>
</dbReference>
<feature type="domain" description="LysM" evidence="2">
    <location>
        <begin position="36"/>
        <end position="81"/>
    </location>
</feature>
<evidence type="ECO:0000256" key="1">
    <source>
        <dbReference type="SAM" id="SignalP"/>
    </source>
</evidence>
<dbReference type="PROSITE" id="PS51782">
    <property type="entry name" value="LYSM"/>
    <property type="match status" value="1"/>
</dbReference>
<dbReference type="STRING" id="616990.IV54_GL001980"/>
<evidence type="ECO:0000313" key="3">
    <source>
        <dbReference type="EMBL" id="KRO03855.1"/>
    </source>
</evidence>
<dbReference type="Gene3D" id="3.10.350.10">
    <property type="entry name" value="LysM domain"/>
    <property type="match status" value="1"/>
</dbReference>
<comment type="caution">
    <text evidence="3">The sequence shown here is derived from an EMBL/GenBank/DDBJ whole genome shotgun (WGS) entry which is preliminary data.</text>
</comment>
<name>A0A0R2LQE5_9LACO</name>
<dbReference type="AlphaFoldDB" id="A0A0R2LQE5"/>
<dbReference type="InterPro" id="IPR036779">
    <property type="entry name" value="LysM_dom_sf"/>
</dbReference>
<accession>A0A0R2LQE5</accession>
<keyword evidence="1" id="KW-0732">Signal</keyword>
<dbReference type="PATRIC" id="fig|616990.3.peg.2093"/>
<reference evidence="3 4" key="1">
    <citation type="journal article" date="2015" name="Genome Announc.">
        <title>Expanding the biotechnology potential of lactobacilli through comparative genomics of 213 strains and associated genera.</title>
        <authorList>
            <person name="Sun Z."/>
            <person name="Harris H.M."/>
            <person name="McCann A."/>
            <person name="Guo C."/>
            <person name="Argimon S."/>
            <person name="Zhang W."/>
            <person name="Yang X."/>
            <person name="Jeffery I.B."/>
            <person name="Cooney J.C."/>
            <person name="Kagawa T.F."/>
            <person name="Liu W."/>
            <person name="Song Y."/>
            <person name="Salvetti E."/>
            <person name="Wrobel A."/>
            <person name="Rasinkangas P."/>
            <person name="Parkhill J."/>
            <person name="Rea M.C."/>
            <person name="O'Sullivan O."/>
            <person name="Ritari J."/>
            <person name="Douillard F.P."/>
            <person name="Paul Ross R."/>
            <person name="Yang R."/>
            <person name="Briner A.E."/>
            <person name="Felis G.E."/>
            <person name="de Vos W.M."/>
            <person name="Barrangou R."/>
            <person name="Klaenhammer T.R."/>
            <person name="Caufield P.W."/>
            <person name="Cui Y."/>
            <person name="Zhang H."/>
            <person name="O'Toole P.W."/>
        </authorList>
    </citation>
    <scope>NUCLEOTIDE SEQUENCE [LARGE SCALE GENOMIC DNA]</scope>
    <source>
        <strain evidence="3 4">DSM 22467</strain>
    </source>
</reference>
<dbReference type="EMBL" id="JQCA01000052">
    <property type="protein sequence ID" value="KRO03855.1"/>
    <property type="molecule type" value="Genomic_DNA"/>
</dbReference>